<keyword evidence="8" id="KW-0503">Monooxygenase</keyword>
<evidence type="ECO:0000256" key="10">
    <source>
        <dbReference type="SAM" id="Phobius"/>
    </source>
</evidence>
<dbReference type="GO" id="GO:0004497">
    <property type="term" value="F:monooxygenase activity"/>
    <property type="evidence" value="ECO:0007669"/>
    <property type="project" value="UniProtKB-KW"/>
</dbReference>
<keyword evidence="5 9" id="KW-0479">Metal-binding</keyword>
<dbReference type="CDD" id="cd11065">
    <property type="entry name" value="CYP64-like"/>
    <property type="match status" value="1"/>
</dbReference>
<dbReference type="GO" id="GO:0005506">
    <property type="term" value="F:iron ion binding"/>
    <property type="evidence" value="ECO:0007669"/>
    <property type="project" value="InterPro"/>
</dbReference>
<organism evidence="11 12">
    <name type="scientific">Pholiota conissans</name>
    <dbReference type="NCBI Taxonomy" id="109636"/>
    <lineage>
        <taxon>Eukaryota</taxon>
        <taxon>Fungi</taxon>
        <taxon>Dikarya</taxon>
        <taxon>Basidiomycota</taxon>
        <taxon>Agaricomycotina</taxon>
        <taxon>Agaricomycetes</taxon>
        <taxon>Agaricomycetidae</taxon>
        <taxon>Agaricales</taxon>
        <taxon>Agaricineae</taxon>
        <taxon>Strophariaceae</taxon>
        <taxon>Pholiota</taxon>
    </lineage>
</organism>
<evidence type="ECO:0000313" key="11">
    <source>
        <dbReference type="EMBL" id="KAF9485765.1"/>
    </source>
</evidence>
<dbReference type="AlphaFoldDB" id="A0A9P5ZEX7"/>
<dbReference type="InterPro" id="IPR050364">
    <property type="entry name" value="Cytochrome_P450_fung"/>
</dbReference>
<evidence type="ECO:0000256" key="7">
    <source>
        <dbReference type="ARBA" id="ARBA00023004"/>
    </source>
</evidence>
<comment type="caution">
    <text evidence="11">The sequence shown here is derived from an EMBL/GenBank/DDBJ whole genome shotgun (WGS) entry which is preliminary data.</text>
</comment>
<sequence>MDNGYSILSGILTLVGTFFASMILKHIISLWIESRNRLPYPPGPKPKPIIGNMFDFPTTDIVEQYTAWGKKYNSNILHASALGSHIVILNSLEDAEELLDKRAHNYSDRLELPMVELMGYGVNMAFMKYGTLWRQHRRIAQQNFRLDTMSTHEPIQSRRVHLMLKGLLDDPDNLFTLHKVLSMSIPLEFMYGYDVKSVDDPFITQAERALNISAEYFHPESTLINFFPVLGKIPAWIPGATAQKVAAKTSRILKNLETEPLDLVQKAMDKGEATPSVLSAFIEAKRGTPEFEEEAQVVSQLALTIFSGASDTIISAFESLFYLLATRPDIQKRGQEEIDRVIGRERLPEFGDRVSLPYTDAIYRELLRYWPPTPLAIPHCTRADDTYKGYFIPKGTVIFPNVWAMARDEKLYSDPYEFKPERFIDENGRLIKDTRILTYGFGRRICPGKYSASATLWLTIASTLACFNVGKARDERGNEIELSDKFVYHTITGHITPFKCSITPRSQLVPRLVEEAVAAEQFEIHHKD</sequence>
<gene>
    <name evidence="11" type="ORF">BDN70DRAFT_870637</name>
</gene>
<dbReference type="Gene3D" id="1.10.630.10">
    <property type="entry name" value="Cytochrome P450"/>
    <property type="match status" value="1"/>
</dbReference>
<feature type="transmembrane region" description="Helical" evidence="10">
    <location>
        <begin position="6"/>
        <end position="28"/>
    </location>
</feature>
<keyword evidence="7 9" id="KW-0408">Iron</keyword>
<evidence type="ECO:0000313" key="12">
    <source>
        <dbReference type="Proteomes" id="UP000807469"/>
    </source>
</evidence>
<proteinExistence type="inferred from homology"/>
<keyword evidence="10" id="KW-0812">Transmembrane</keyword>
<dbReference type="InterPro" id="IPR036396">
    <property type="entry name" value="Cyt_P450_sf"/>
</dbReference>
<comment type="pathway">
    <text evidence="2">Secondary metabolite biosynthesis.</text>
</comment>
<keyword evidence="6" id="KW-0560">Oxidoreductase</keyword>
<evidence type="ECO:0000256" key="1">
    <source>
        <dbReference type="ARBA" id="ARBA00001971"/>
    </source>
</evidence>
<dbReference type="OrthoDB" id="2789670at2759"/>
<keyword evidence="10" id="KW-0472">Membrane</keyword>
<evidence type="ECO:0000256" key="3">
    <source>
        <dbReference type="ARBA" id="ARBA00010617"/>
    </source>
</evidence>
<accession>A0A9P5ZEX7</accession>
<keyword evidence="4 9" id="KW-0349">Heme</keyword>
<keyword evidence="12" id="KW-1185">Reference proteome</keyword>
<dbReference type="PRINTS" id="PR00463">
    <property type="entry name" value="EP450I"/>
</dbReference>
<dbReference type="EMBL" id="MU155133">
    <property type="protein sequence ID" value="KAF9485765.1"/>
    <property type="molecule type" value="Genomic_DNA"/>
</dbReference>
<keyword evidence="10" id="KW-1133">Transmembrane helix</keyword>
<feature type="binding site" description="axial binding residue" evidence="9">
    <location>
        <position position="446"/>
    </location>
    <ligand>
        <name>heme</name>
        <dbReference type="ChEBI" id="CHEBI:30413"/>
    </ligand>
    <ligandPart>
        <name>Fe</name>
        <dbReference type="ChEBI" id="CHEBI:18248"/>
    </ligandPart>
</feature>
<name>A0A9P5ZEX7_9AGAR</name>
<dbReference type="InterPro" id="IPR001128">
    <property type="entry name" value="Cyt_P450"/>
</dbReference>
<protein>
    <submittedName>
        <fullName evidence="11">Cytochrome P450</fullName>
    </submittedName>
</protein>
<reference evidence="11" key="1">
    <citation type="submission" date="2020-11" db="EMBL/GenBank/DDBJ databases">
        <authorList>
            <consortium name="DOE Joint Genome Institute"/>
            <person name="Ahrendt S."/>
            <person name="Riley R."/>
            <person name="Andreopoulos W."/>
            <person name="Labutti K."/>
            <person name="Pangilinan J."/>
            <person name="Ruiz-Duenas F.J."/>
            <person name="Barrasa J.M."/>
            <person name="Sanchez-Garcia M."/>
            <person name="Camarero S."/>
            <person name="Miyauchi S."/>
            <person name="Serrano A."/>
            <person name="Linde D."/>
            <person name="Babiker R."/>
            <person name="Drula E."/>
            <person name="Ayuso-Fernandez I."/>
            <person name="Pacheco R."/>
            <person name="Padilla G."/>
            <person name="Ferreira P."/>
            <person name="Barriuso J."/>
            <person name="Kellner H."/>
            <person name="Castanera R."/>
            <person name="Alfaro M."/>
            <person name="Ramirez L."/>
            <person name="Pisabarro A.G."/>
            <person name="Kuo A."/>
            <person name="Tritt A."/>
            <person name="Lipzen A."/>
            <person name="He G."/>
            <person name="Yan M."/>
            <person name="Ng V."/>
            <person name="Cullen D."/>
            <person name="Martin F."/>
            <person name="Rosso M.-N."/>
            <person name="Henrissat B."/>
            <person name="Hibbett D."/>
            <person name="Martinez A.T."/>
            <person name="Grigoriev I.V."/>
        </authorList>
    </citation>
    <scope>NUCLEOTIDE SEQUENCE</scope>
    <source>
        <strain evidence="11">CIRM-BRFM 674</strain>
    </source>
</reference>
<dbReference type="GO" id="GO:0016705">
    <property type="term" value="F:oxidoreductase activity, acting on paired donors, with incorporation or reduction of molecular oxygen"/>
    <property type="evidence" value="ECO:0007669"/>
    <property type="project" value="InterPro"/>
</dbReference>
<dbReference type="SUPFAM" id="SSF48264">
    <property type="entry name" value="Cytochrome P450"/>
    <property type="match status" value="1"/>
</dbReference>
<evidence type="ECO:0000256" key="8">
    <source>
        <dbReference type="ARBA" id="ARBA00023033"/>
    </source>
</evidence>
<evidence type="ECO:0000256" key="4">
    <source>
        <dbReference type="ARBA" id="ARBA00022617"/>
    </source>
</evidence>
<comment type="similarity">
    <text evidence="3">Belongs to the cytochrome P450 family.</text>
</comment>
<evidence type="ECO:0000256" key="2">
    <source>
        <dbReference type="ARBA" id="ARBA00005179"/>
    </source>
</evidence>
<dbReference type="Proteomes" id="UP000807469">
    <property type="component" value="Unassembled WGS sequence"/>
</dbReference>
<evidence type="ECO:0000256" key="9">
    <source>
        <dbReference type="PIRSR" id="PIRSR602401-1"/>
    </source>
</evidence>
<dbReference type="InterPro" id="IPR002401">
    <property type="entry name" value="Cyt_P450_E_grp-I"/>
</dbReference>
<dbReference type="Pfam" id="PF00067">
    <property type="entry name" value="p450"/>
    <property type="match status" value="1"/>
</dbReference>
<dbReference type="PANTHER" id="PTHR46300:SF7">
    <property type="entry name" value="P450, PUTATIVE (EUROFUNG)-RELATED"/>
    <property type="match status" value="1"/>
</dbReference>
<dbReference type="PANTHER" id="PTHR46300">
    <property type="entry name" value="P450, PUTATIVE (EUROFUNG)-RELATED-RELATED"/>
    <property type="match status" value="1"/>
</dbReference>
<evidence type="ECO:0000256" key="5">
    <source>
        <dbReference type="ARBA" id="ARBA00022723"/>
    </source>
</evidence>
<comment type="cofactor">
    <cofactor evidence="1 9">
        <name>heme</name>
        <dbReference type="ChEBI" id="CHEBI:30413"/>
    </cofactor>
</comment>
<evidence type="ECO:0000256" key="6">
    <source>
        <dbReference type="ARBA" id="ARBA00023002"/>
    </source>
</evidence>
<dbReference type="GO" id="GO:0020037">
    <property type="term" value="F:heme binding"/>
    <property type="evidence" value="ECO:0007669"/>
    <property type="project" value="InterPro"/>
</dbReference>